<evidence type="ECO:0000256" key="3">
    <source>
        <dbReference type="PROSITE-ProRule" id="PRU10007"/>
    </source>
</evidence>
<dbReference type="Gene3D" id="3.40.309.10">
    <property type="entry name" value="Aldehyde Dehydrogenase, Chain A, domain 2"/>
    <property type="match status" value="1"/>
</dbReference>
<dbReference type="PROSITE" id="PS00687">
    <property type="entry name" value="ALDEHYDE_DEHYDR_GLU"/>
    <property type="match status" value="1"/>
</dbReference>
<evidence type="ECO:0000256" key="1">
    <source>
        <dbReference type="ARBA" id="ARBA00009986"/>
    </source>
</evidence>
<sequence>MQVKTADADLNRISLDRVLYVGGEYRAGAGQSFAIVNPATEAVIGYGASATDEEVDEAIAIANQVQKGWQQLSALARAEALHEVATELGRMKPQLAKLMTQEMGKPYKESADEVEWCVSALRYYAEVARHEGGKVLGPAVEGQLHYVVKEPLGVVVSILPFNYPLVLFVWQAAAALAAGNAVIVKPSLLTTKTTLLGMEAFSTLAPGLVQCLPGDGSVGARLTASPDTHFVAFTGGVERGQAVARACAEQFKPILLETSGNDAFIVMPSAPMAVAVRGALFGAFLNCGQVCTSSERFYVHADVYDAFAEQLVAQARTLRIGNGLDTVDIGPMASEAGRDRFEKILARAVEQGATVACGGQRPADHSKGWFFEPTVLTNVSADLDILKDEVFGPVASLVKVESFEEAIEEANRSHFGLGATIYTQDLAEAMRATRELAVGMVWVNAPLLDNDAGPFGGKKMSGMGRELGAEGLDTFRHTKLVMIDPEAAPQDFWWFPYADAEQYGGEVADSNGHSNGHANGHANGHSNG</sequence>
<dbReference type="InterPro" id="IPR015590">
    <property type="entry name" value="Aldehyde_DH_dom"/>
</dbReference>
<evidence type="ECO:0000256" key="4">
    <source>
        <dbReference type="RuleBase" id="RU003345"/>
    </source>
</evidence>
<dbReference type="Gene3D" id="3.40.605.10">
    <property type="entry name" value="Aldehyde Dehydrogenase, Chain A, domain 1"/>
    <property type="match status" value="1"/>
</dbReference>
<comment type="similarity">
    <text evidence="1 4">Belongs to the aldehyde dehydrogenase family.</text>
</comment>
<evidence type="ECO:0000313" key="8">
    <source>
        <dbReference type="Proteomes" id="UP000050465"/>
    </source>
</evidence>
<dbReference type="PANTHER" id="PTHR11699">
    <property type="entry name" value="ALDEHYDE DEHYDROGENASE-RELATED"/>
    <property type="match status" value="1"/>
</dbReference>
<dbReference type="AlphaFoldDB" id="A0A0P8BRN0"/>
<accession>A0A0P8BRN0</accession>
<dbReference type="Proteomes" id="UP000050465">
    <property type="component" value="Unassembled WGS sequence"/>
</dbReference>
<protein>
    <submittedName>
        <fullName evidence="7">Glycine betaine dehydrogenase BetB</fullName>
    </submittedName>
</protein>
<dbReference type="InterPro" id="IPR016163">
    <property type="entry name" value="Ald_DH_C"/>
</dbReference>
<evidence type="ECO:0000256" key="2">
    <source>
        <dbReference type="ARBA" id="ARBA00023002"/>
    </source>
</evidence>
<dbReference type="InterPro" id="IPR016162">
    <property type="entry name" value="Ald_DH_N"/>
</dbReference>
<feature type="active site" evidence="3">
    <location>
        <position position="257"/>
    </location>
</feature>
<gene>
    <name evidence="7" type="primary">betB</name>
    <name evidence="7" type="ORF">HLUCCA11_05675</name>
</gene>
<evidence type="ECO:0000259" key="6">
    <source>
        <dbReference type="Pfam" id="PF00171"/>
    </source>
</evidence>
<dbReference type="STRING" id="1666911.HLUCCA11_05675"/>
<proteinExistence type="inferred from homology"/>
<evidence type="ECO:0000256" key="5">
    <source>
        <dbReference type="SAM" id="MobiDB-lite"/>
    </source>
</evidence>
<dbReference type="GO" id="GO:0016620">
    <property type="term" value="F:oxidoreductase activity, acting on the aldehyde or oxo group of donors, NAD or NADP as acceptor"/>
    <property type="evidence" value="ECO:0007669"/>
    <property type="project" value="InterPro"/>
</dbReference>
<keyword evidence="2 4" id="KW-0560">Oxidoreductase</keyword>
<dbReference type="Pfam" id="PF00171">
    <property type="entry name" value="Aldedh"/>
    <property type="match status" value="1"/>
</dbReference>
<dbReference type="InterPro" id="IPR029510">
    <property type="entry name" value="Ald_DH_CS_GLU"/>
</dbReference>
<feature type="domain" description="Aldehyde dehydrogenase" evidence="6">
    <location>
        <begin position="28"/>
        <end position="481"/>
    </location>
</feature>
<dbReference type="CDD" id="cd07078">
    <property type="entry name" value="ALDH"/>
    <property type="match status" value="1"/>
</dbReference>
<dbReference type="EMBL" id="LJZR01000005">
    <property type="protein sequence ID" value="KPQ36657.1"/>
    <property type="molecule type" value="Genomic_DNA"/>
</dbReference>
<comment type="caution">
    <text evidence="7">The sequence shown here is derived from an EMBL/GenBank/DDBJ whole genome shotgun (WGS) entry which is preliminary data.</text>
</comment>
<dbReference type="SUPFAM" id="SSF53720">
    <property type="entry name" value="ALDH-like"/>
    <property type="match status" value="1"/>
</dbReference>
<organism evidence="7 8">
    <name type="scientific">Phormidesmis priestleyi Ana</name>
    <dbReference type="NCBI Taxonomy" id="1666911"/>
    <lineage>
        <taxon>Bacteria</taxon>
        <taxon>Bacillati</taxon>
        <taxon>Cyanobacteriota</taxon>
        <taxon>Cyanophyceae</taxon>
        <taxon>Leptolyngbyales</taxon>
        <taxon>Leptolyngbyaceae</taxon>
        <taxon>Phormidesmis</taxon>
    </lineage>
</organism>
<dbReference type="PATRIC" id="fig|1666911.3.peg.3343"/>
<dbReference type="InterPro" id="IPR016161">
    <property type="entry name" value="Ald_DH/histidinol_DH"/>
</dbReference>
<feature type="region of interest" description="Disordered" evidence="5">
    <location>
        <begin position="506"/>
        <end position="528"/>
    </location>
</feature>
<dbReference type="FunFam" id="3.40.309.10:FF:000009">
    <property type="entry name" value="Aldehyde dehydrogenase A"/>
    <property type="match status" value="1"/>
</dbReference>
<evidence type="ECO:0000313" key="7">
    <source>
        <dbReference type="EMBL" id="KPQ36657.1"/>
    </source>
</evidence>
<name>A0A0P8BRN0_9CYAN</name>
<reference evidence="7 8" key="1">
    <citation type="submission" date="2015-09" db="EMBL/GenBank/DDBJ databases">
        <title>Identification and resolution of microdiversity through metagenomic sequencing of parallel consortia.</title>
        <authorList>
            <person name="Nelson W.C."/>
            <person name="Romine M.F."/>
            <person name="Lindemann S.R."/>
        </authorList>
    </citation>
    <scope>NUCLEOTIDE SEQUENCE [LARGE SCALE GENOMIC DNA]</scope>
    <source>
        <strain evidence="7">Ana</strain>
    </source>
</reference>